<keyword evidence="3" id="KW-1185">Reference proteome</keyword>
<organism evidence="2 3">
    <name type="scientific">Nocardia rhizosphaerihabitans</name>
    <dbReference type="NCBI Taxonomy" id="1691570"/>
    <lineage>
        <taxon>Bacteria</taxon>
        <taxon>Bacillati</taxon>
        <taxon>Actinomycetota</taxon>
        <taxon>Actinomycetes</taxon>
        <taxon>Mycobacteriales</taxon>
        <taxon>Nocardiaceae</taxon>
        <taxon>Nocardia</taxon>
    </lineage>
</organism>
<keyword evidence="1" id="KW-0472">Membrane</keyword>
<evidence type="ECO:0000313" key="3">
    <source>
        <dbReference type="Proteomes" id="UP000658127"/>
    </source>
</evidence>
<evidence type="ECO:0000256" key="1">
    <source>
        <dbReference type="SAM" id="Phobius"/>
    </source>
</evidence>
<sequence>MKSVILALAFLAAPLCWLLAARTPRLRLGVGVLLILIAVAEFAVADSWLLPDLATTTLASLVVVHVVVLIAGFVADAAAGRRRSGSVVVGLILGCAYCLVALVMTLMMVVALGGERSSVPPSDILSPLPPGLTIVADTDMGCHYGSSSMFCDREFRIGSADEASAREVAMKMVQHLQDVDKWQLAYVENPGWWSGTRREGWGLDRSTMHVWVKVRNDQTLVTFGDEARN</sequence>
<dbReference type="RefSeq" id="WP_189029743.1">
    <property type="nucleotide sequence ID" value="NZ_BMNE01000004.1"/>
</dbReference>
<name>A0ABQ2KHY0_9NOCA</name>
<gene>
    <name evidence="2" type="ORF">GCM10011610_36630</name>
</gene>
<keyword evidence="1" id="KW-0812">Transmembrane</keyword>
<comment type="caution">
    <text evidence="2">The sequence shown here is derived from an EMBL/GenBank/DDBJ whole genome shotgun (WGS) entry which is preliminary data.</text>
</comment>
<proteinExistence type="predicted"/>
<protein>
    <submittedName>
        <fullName evidence="2">Uncharacterized protein</fullName>
    </submittedName>
</protein>
<feature type="transmembrane region" description="Helical" evidence="1">
    <location>
        <begin position="30"/>
        <end position="50"/>
    </location>
</feature>
<dbReference type="EMBL" id="BMNE01000004">
    <property type="protein sequence ID" value="GGN83879.1"/>
    <property type="molecule type" value="Genomic_DNA"/>
</dbReference>
<feature type="transmembrane region" description="Helical" evidence="1">
    <location>
        <begin position="87"/>
        <end position="112"/>
    </location>
</feature>
<reference evidence="3" key="1">
    <citation type="journal article" date="2019" name="Int. J. Syst. Evol. Microbiol.">
        <title>The Global Catalogue of Microorganisms (GCM) 10K type strain sequencing project: providing services to taxonomists for standard genome sequencing and annotation.</title>
        <authorList>
            <consortium name="The Broad Institute Genomics Platform"/>
            <consortium name="The Broad Institute Genome Sequencing Center for Infectious Disease"/>
            <person name="Wu L."/>
            <person name="Ma J."/>
        </authorList>
    </citation>
    <scope>NUCLEOTIDE SEQUENCE [LARGE SCALE GENOMIC DNA]</scope>
    <source>
        <strain evidence="3">CGMCC 4.7329</strain>
    </source>
</reference>
<evidence type="ECO:0000313" key="2">
    <source>
        <dbReference type="EMBL" id="GGN83879.1"/>
    </source>
</evidence>
<keyword evidence="1" id="KW-1133">Transmembrane helix</keyword>
<feature type="transmembrane region" description="Helical" evidence="1">
    <location>
        <begin position="57"/>
        <end position="75"/>
    </location>
</feature>
<accession>A0ABQ2KHY0</accession>
<dbReference type="Proteomes" id="UP000658127">
    <property type="component" value="Unassembled WGS sequence"/>
</dbReference>